<comment type="caution">
    <text evidence="1">The sequence shown here is derived from an EMBL/GenBank/DDBJ whole genome shotgun (WGS) entry which is preliminary data.</text>
</comment>
<dbReference type="Proteomes" id="UP001151760">
    <property type="component" value="Unassembled WGS sequence"/>
</dbReference>
<gene>
    <name evidence="1" type="ORF">Tco_0655388</name>
</gene>
<proteinExistence type="predicted"/>
<reference evidence="1" key="2">
    <citation type="submission" date="2022-01" db="EMBL/GenBank/DDBJ databases">
        <authorList>
            <person name="Yamashiro T."/>
            <person name="Shiraishi A."/>
            <person name="Satake H."/>
            <person name="Nakayama K."/>
        </authorList>
    </citation>
    <scope>NUCLEOTIDE SEQUENCE</scope>
</reference>
<evidence type="ECO:0000313" key="2">
    <source>
        <dbReference type="Proteomes" id="UP001151760"/>
    </source>
</evidence>
<organism evidence="1 2">
    <name type="scientific">Tanacetum coccineum</name>
    <dbReference type="NCBI Taxonomy" id="301880"/>
    <lineage>
        <taxon>Eukaryota</taxon>
        <taxon>Viridiplantae</taxon>
        <taxon>Streptophyta</taxon>
        <taxon>Embryophyta</taxon>
        <taxon>Tracheophyta</taxon>
        <taxon>Spermatophyta</taxon>
        <taxon>Magnoliopsida</taxon>
        <taxon>eudicotyledons</taxon>
        <taxon>Gunneridae</taxon>
        <taxon>Pentapetalae</taxon>
        <taxon>asterids</taxon>
        <taxon>campanulids</taxon>
        <taxon>Asterales</taxon>
        <taxon>Asteraceae</taxon>
        <taxon>Asteroideae</taxon>
        <taxon>Anthemideae</taxon>
        <taxon>Anthemidinae</taxon>
        <taxon>Tanacetum</taxon>
    </lineage>
</organism>
<sequence>MFTRMGKSDFQAFGGGWYWVDAMVQSPGGGFGKREDHLVTLEVEEVLECVLLLEIDFDGACGGESDFFLGGGEGVLSFGCSSLEDVVCEKCGENVKRMVFEGDEGESGDMNCIMVLGLYGEHVVS</sequence>
<reference evidence="1" key="1">
    <citation type="journal article" date="2022" name="Int. J. Mol. Sci.">
        <title>Draft Genome of Tanacetum Coccineum: Genomic Comparison of Closely Related Tanacetum-Family Plants.</title>
        <authorList>
            <person name="Yamashiro T."/>
            <person name="Shiraishi A."/>
            <person name="Nakayama K."/>
            <person name="Satake H."/>
        </authorList>
    </citation>
    <scope>NUCLEOTIDE SEQUENCE</scope>
</reference>
<accession>A0ABQ4X5W5</accession>
<dbReference type="EMBL" id="BQNB010009232">
    <property type="protein sequence ID" value="GJS60604.1"/>
    <property type="molecule type" value="Genomic_DNA"/>
</dbReference>
<evidence type="ECO:0000313" key="1">
    <source>
        <dbReference type="EMBL" id="GJS60604.1"/>
    </source>
</evidence>
<name>A0ABQ4X5W5_9ASTR</name>
<protein>
    <submittedName>
        <fullName evidence="1">Uncharacterized protein</fullName>
    </submittedName>
</protein>
<keyword evidence="2" id="KW-1185">Reference proteome</keyword>